<keyword evidence="9 14" id="KW-1133">Transmembrane helix</keyword>
<dbReference type="EMBL" id="JAQQBR010001832">
    <property type="protein sequence ID" value="KAK0167146.1"/>
    <property type="molecule type" value="Genomic_DNA"/>
</dbReference>
<name>A0AA39FD03_MICHY</name>
<keyword evidence="7" id="KW-0999">Mitochondrion inner membrane</keyword>
<comment type="caution">
    <text evidence="15">The sequence shown here is derived from an EMBL/GenBank/DDBJ whole genome shotgun (WGS) entry which is preliminary data.</text>
</comment>
<accession>A0AA39FD03</accession>
<evidence type="ECO:0000256" key="3">
    <source>
        <dbReference type="ARBA" id="ARBA00018681"/>
    </source>
</evidence>
<dbReference type="Proteomes" id="UP001168972">
    <property type="component" value="Unassembled WGS sequence"/>
</dbReference>
<organism evidence="15 16">
    <name type="scientific">Microctonus hyperodae</name>
    <name type="common">Parasitoid wasp</name>
    <dbReference type="NCBI Taxonomy" id="165561"/>
    <lineage>
        <taxon>Eukaryota</taxon>
        <taxon>Metazoa</taxon>
        <taxon>Ecdysozoa</taxon>
        <taxon>Arthropoda</taxon>
        <taxon>Hexapoda</taxon>
        <taxon>Insecta</taxon>
        <taxon>Pterygota</taxon>
        <taxon>Neoptera</taxon>
        <taxon>Endopterygota</taxon>
        <taxon>Hymenoptera</taxon>
        <taxon>Apocrita</taxon>
        <taxon>Ichneumonoidea</taxon>
        <taxon>Braconidae</taxon>
        <taxon>Euphorinae</taxon>
        <taxon>Microctonus</taxon>
    </lineage>
</organism>
<proteinExistence type="inferred from homology"/>
<dbReference type="GO" id="GO:0005743">
    <property type="term" value="C:mitochondrial inner membrane"/>
    <property type="evidence" value="ECO:0007669"/>
    <property type="project" value="UniProtKB-SubCell"/>
</dbReference>
<protein>
    <recommendedName>
        <fullName evidence="3">NADH dehydrogenase [ubiquinone] 1 beta subcomplex subunit 4</fullName>
    </recommendedName>
    <alternativeName>
        <fullName evidence="12">Complex I-B15</fullName>
    </alternativeName>
    <alternativeName>
        <fullName evidence="13">NADH-ubiquinone oxidoreductase B15 subunit</fullName>
    </alternativeName>
</protein>
<evidence type="ECO:0000256" key="9">
    <source>
        <dbReference type="ARBA" id="ARBA00022989"/>
    </source>
</evidence>
<sequence>MAGRNTYDIDPIQREILEHRAARRQMLREEYLKQSLNPYRMMANQGGALDDISINRYTAMRATFTHFSRPTVKNSLWSAVFFVLPFVIGIWTTKVHRDKKENAIRTGQVSYHDRDYKFK</sequence>
<evidence type="ECO:0000256" key="11">
    <source>
        <dbReference type="ARBA" id="ARBA00023136"/>
    </source>
</evidence>
<gene>
    <name evidence="15" type="ORF">PV327_004580</name>
</gene>
<keyword evidence="11 14" id="KW-0472">Membrane</keyword>
<keyword evidence="16" id="KW-1185">Reference proteome</keyword>
<keyword evidence="4" id="KW-0813">Transport</keyword>
<dbReference type="AlphaFoldDB" id="A0AA39FD03"/>
<reference evidence="15" key="1">
    <citation type="journal article" date="2023" name="bioRxiv">
        <title>Scaffold-level genome assemblies of two parasitoid biocontrol wasps reveal the parthenogenesis mechanism and an associated novel virus.</title>
        <authorList>
            <person name="Inwood S."/>
            <person name="Skelly J."/>
            <person name="Guhlin J."/>
            <person name="Harrop T."/>
            <person name="Goldson S."/>
            <person name="Dearden P."/>
        </authorList>
    </citation>
    <scope>NUCLEOTIDE SEQUENCE</scope>
    <source>
        <strain evidence="15">Lincoln</strain>
        <tissue evidence="15">Whole body</tissue>
    </source>
</reference>
<evidence type="ECO:0000256" key="7">
    <source>
        <dbReference type="ARBA" id="ARBA00022792"/>
    </source>
</evidence>
<dbReference type="Pfam" id="PF07225">
    <property type="entry name" value="NDUF_B4"/>
    <property type="match status" value="1"/>
</dbReference>
<comment type="subcellular location">
    <subcellularLocation>
        <location evidence="1">Mitochondrion inner membrane</location>
        <topology evidence="1">Single-pass membrane protein</topology>
    </subcellularLocation>
</comment>
<evidence type="ECO:0000256" key="8">
    <source>
        <dbReference type="ARBA" id="ARBA00022982"/>
    </source>
</evidence>
<feature type="transmembrane region" description="Helical" evidence="14">
    <location>
        <begin position="75"/>
        <end position="93"/>
    </location>
</feature>
<evidence type="ECO:0000313" key="16">
    <source>
        <dbReference type="Proteomes" id="UP001168972"/>
    </source>
</evidence>
<keyword evidence="5" id="KW-0679">Respiratory chain</keyword>
<dbReference type="InterPro" id="IPR009866">
    <property type="entry name" value="NADH_UbQ_OxRdtase_NDUFB4_su"/>
</dbReference>
<keyword evidence="10" id="KW-0496">Mitochondrion</keyword>
<evidence type="ECO:0000256" key="10">
    <source>
        <dbReference type="ARBA" id="ARBA00023128"/>
    </source>
</evidence>
<evidence type="ECO:0000256" key="2">
    <source>
        <dbReference type="ARBA" id="ARBA00007260"/>
    </source>
</evidence>
<evidence type="ECO:0000256" key="14">
    <source>
        <dbReference type="SAM" id="Phobius"/>
    </source>
</evidence>
<keyword evidence="8" id="KW-0249">Electron transport</keyword>
<evidence type="ECO:0000256" key="13">
    <source>
        <dbReference type="ARBA" id="ARBA00030987"/>
    </source>
</evidence>
<evidence type="ECO:0000256" key="5">
    <source>
        <dbReference type="ARBA" id="ARBA00022660"/>
    </source>
</evidence>
<keyword evidence="6 14" id="KW-0812">Transmembrane</keyword>
<evidence type="ECO:0000256" key="6">
    <source>
        <dbReference type="ARBA" id="ARBA00022692"/>
    </source>
</evidence>
<evidence type="ECO:0000256" key="4">
    <source>
        <dbReference type="ARBA" id="ARBA00022448"/>
    </source>
</evidence>
<evidence type="ECO:0000313" key="15">
    <source>
        <dbReference type="EMBL" id="KAK0167146.1"/>
    </source>
</evidence>
<evidence type="ECO:0000256" key="12">
    <source>
        <dbReference type="ARBA" id="ARBA00030212"/>
    </source>
</evidence>
<dbReference type="PANTHER" id="PTHR15469">
    <property type="entry name" value="NADH-UBIQUINONE OXIDOREDUCTASE B15 SUBUNIT"/>
    <property type="match status" value="1"/>
</dbReference>
<dbReference type="PANTHER" id="PTHR15469:SF0">
    <property type="entry name" value="NADH DEHYDROGENASE [UBIQUINONE] 1 BETA SUBCOMPLEX SUBUNIT 4"/>
    <property type="match status" value="1"/>
</dbReference>
<reference evidence="15" key="2">
    <citation type="submission" date="2023-03" db="EMBL/GenBank/DDBJ databases">
        <authorList>
            <person name="Inwood S.N."/>
            <person name="Skelly J.G."/>
            <person name="Guhlin J."/>
            <person name="Harrop T.W.R."/>
            <person name="Goldson S.G."/>
            <person name="Dearden P.K."/>
        </authorList>
    </citation>
    <scope>NUCLEOTIDE SEQUENCE</scope>
    <source>
        <strain evidence="15">Lincoln</strain>
        <tissue evidence="15">Whole body</tissue>
    </source>
</reference>
<evidence type="ECO:0000256" key="1">
    <source>
        <dbReference type="ARBA" id="ARBA00004434"/>
    </source>
</evidence>
<comment type="similarity">
    <text evidence="2">Belongs to the complex I NDUFB4 subunit family.</text>
</comment>